<accession>A0A4P9J2W0</accession>
<reference evidence="2 3" key="1">
    <citation type="submission" date="2019-05" db="EMBL/GenBank/DDBJ databases">
        <title>Complete genome sequence of Pseudoalteromonas sp. 16-SW-7(T) isolated from the Okhotsk Sea, Russia.</title>
        <authorList>
            <person name="Nguyen T.H."/>
            <person name="Nedashkovskaya O.I."/>
            <person name="Kim S.-G."/>
        </authorList>
    </citation>
    <scope>NUCLEOTIDE SEQUENCE [LARGE SCALE GENOMIC DNA]</scope>
    <source>
        <strain evidence="2 3">16-SW-7</strain>
    </source>
</reference>
<keyword evidence="1" id="KW-1133">Transmembrane helix</keyword>
<dbReference type="Proteomes" id="UP000310065">
    <property type="component" value="Chromosome L1"/>
</dbReference>
<dbReference type="RefSeq" id="WP_138489631.1">
    <property type="nucleotide sequence ID" value="NZ_CP040558.1"/>
</dbReference>
<evidence type="ECO:0000313" key="3">
    <source>
        <dbReference type="Proteomes" id="UP000310065"/>
    </source>
</evidence>
<gene>
    <name evidence="2" type="ORF">FFU37_12635</name>
</gene>
<keyword evidence="1" id="KW-0472">Membrane</keyword>
<dbReference type="EMBL" id="CP040558">
    <property type="protein sequence ID" value="QCU75251.1"/>
    <property type="molecule type" value="Genomic_DNA"/>
</dbReference>
<dbReference type="AlphaFoldDB" id="A0A4P9J2W0"/>
<organism evidence="2 3">
    <name type="scientific">Pseudoalteromonas distincta</name>
    <dbReference type="NCBI Taxonomy" id="77608"/>
    <lineage>
        <taxon>Bacteria</taxon>
        <taxon>Pseudomonadati</taxon>
        <taxon>Pseudomonadota</taxon>
        <taxon>Gammaproteobacteria</taxon>
        <taxon>Alteromonadales</taxon>
        <taxon>Pseudoalteromonadaceae</taxon>
        <taxon>Pseudoalteromonas</taxon>
    </lineage>
</organism>
<keyword evidence="1" id="KW-0812">Transmembrane</keyword>
<sequence length="574" mass="65604">MEQAEIKATLEYAVKNDTLLKVLNDLDFRDIRNKDSLIAEELAYLHNNQILDLNEQLLKLTNQENNYNSSSLTFAYCSVLPKLDTTVIDVVNVFVHLKDEELVYGDYEQAYFLFCQQNLDRCKAGLSFILEQPENSYPLLANTIMAAAKLDSSWVIEQLSTLIKHESAGIRLQIYSAIGRVSLNDLDMPSVRLKLLESALNIETGSSEKSEIFRSAFLIAKQTPILWPQAQLLFEQCLQKYEHLVIQEASYLAAFNGQDLPDNVVTFLIPYFKNTTPAQSKTLDHLSYFIRNEINGEKCSLVEDLLETLLIKNNELKVSDFQHLDHELVNERNSDFLNRIVTKWLLIGDVQLCCALHDVITKGDRDLIELSIDESVLPLTDSEFLFIIKKAVGWLFYSPIAVVSFLLSIISHTTADTKKQIIRLIYDPLLLSYTEKVKEFLTKIQESADSDILVVIDQLLSELDSYNASFKGINKIKELKAPQKEVHLYWRDFEVKMSQSMNEARKGSIVNLIATTQTILYGNDVVTPSILGSKNQRMKNTLHSFSQKIDIPKMTVVDPEGLEMMLRVFRYERS</sequence>
<proteinExistence type="predicted"/>
<feature type="transmembrane region" description="Helical" evidence="1">
    <location>
        <begin position="391"/>
        <end position="410"/>
    </location>
</feature>
<protein>
    <submittedName>
        <fullName evidence="2">Uncharacterized protein</fullName>
    </submittedName>
</protein>
<evidence type="ECO:0000256" key="1">
    <source>
        <dbReference type="SAM" id="Phobius"/>
    </source>
</evidence>
<evidence type="ECO:0000313" key="2">
    <source>
        <dbReference type="EMBL" id="QCU75251.1"/>
    </source>
</evidence>
<name>A0A4P9J2W0_9GAMM</name>
<dbReference type="KEGG" id="pdv:FFU37_12635"/>
<dbReference type="GeneID" id="88776503"/>